<comment type="caution">
    <text evidence="2">The sequence shown here is derived from an EMBL/GenBank/DDBJ whole genome shotgun (WGS) entry which is preliminary data.</text>
</comment>
<dbReference type="Proteomes" id="UP000555728">
    <property type="component" value="Unassembled WGS sequence"/>
</dbReference>
<gene>
    <name evidence="2" type="ORF">GGD88_000117</name>
</gene>
<protein>
    <submittedName>
        <fullName evidence="2">Uncharacterized protein YaaN involved in tellurite resistance</fullName>
    </submittedName>
</protein>
<keyword evidence="3" id="KW-1185">Reference proteome</keyword>
<dbReference type="PANTHER" id="PTHR38432">
    <property type="entry name" value="TELA-LIKE PROTEIN SAOUHSC_01408"/>
    <property type="match status" value="1"/>
</dbReference>
<dbReference type="InterPro" id="IPR008863">
    <property type="entry name" value="Toxic_anion-R_TelA"/>
</dbReference>
<dbReference type="Pfam" id="PF05816">
    <property type="entry name" value="TelA"/>
    <property type="match status" value="1"/>
</dbReference>
<organism evidence="2 3">
    <name type="scientific">Roseospira goensis</name>
    <dbReference type="NCBI Taxonomy" id="391922"/>
    <lineage>
        <taxon>Bacteria</taxon>
        <taxon>Pseudomonadati</taxon>
        <taxon>Pseudomonadota</taxon>
        <taxon>Alphaproteobacteria</taxon>
        <taxon>Rhodospirillales</taxon>
        <taxon>Rhodospirillaceae</taxon>
        <taxon>Roseospira</taxon>
    </lineage>
</organism>
<evidence type="ECO:0000313" key="2">
    <source>
        <dbReference type="EMBL" id="MBB4284411.1"/>
    </source>
</evidence>
<evidence type="ECO:0000313" key="3">
    <source>
        <dbReference type="Proteomes" id="UP000555728"/>
    </source>
</evidence>
<dbReference type="RefSeq" id="WP_184430885.1">
    <property type="nucleotide sequence ID" value="NZ_JACIGI010000001.1"/>
</dbReference>
<evidence type="ECO:0000256" key="1">
    <source>
        <dbReference type="ARBA" id="ARBA00005541"/>
    </source>
</evidence>
<dbReference type="PANTHER" id="PTHR38432:SF1">
    <property type="entry name" value="TELA-LIKE PROTEIN SAOUHSC_01408"/>
    <property type="match status" value="1"/>
</dbReference>
<accession>A0A7W6RWK4</accession>
<proteinExistence type="inferred from homology"/>
<dbReference type="AlphaFoldDB" id="A0A7W6RWK4"/>
<sequence length="372" mass="41574">MSGVVQLGGREAEAIEHLGAEAARAPDPTDAETARRIDEIMAEMDAMDPDRFAAGPARLASDYSNRVLEHVTASELDGVHDKLVELQMLYKGLGADRLRKDNHGLVGKLMFSFHKELEKFRQRFESARGTVDRVVAQLETDQRESAIAIQTLATMGQEVTAAFRELALHVEAGHRKLEQWRAQGPANAGQPTARGSETEQLMDAMEQREWQARLDHWDRVVTNLTKTRSIMGTTIPTVYQTLKMERVVMEELGTALTQFIPAIRQQIALFVQQARQGRRLENLKATRQMTDEIIGQVAGQLEYNADLMAEQMREGGVSTDVLLKMMDDVAGSIERLDERAREAMAYRAESRARLQEATRSFADRVARVAAAG</sequence>
<comment type="similarity">
    <text evidence="1">Belongs to the TelA family.</text>
</comment>
<dbReference type="EMBL" id="JACIGI010000001">
    <property type="protein sequence ID" value="MBB4284411.1"/>
    <property type="molecule type" value="Genomic_DNA"/>
</dbReference>
<reference evidence="2 3" key="1">
    <citation type="submission" date="2020-08" db="EMBL/GenBank/DDBJ databases">
        <title>Genome sequencing of Purple Non-Sulfur Bacteria from various extreme environments.</title>
        <authorList>
            <person name="Mayer M."/>
        </authorList>
    </citation>
    <scope>NUCLEOTIDE SEQUENCE [LARGE SCALE GENOMIC DNA]</scope>
    <source>
        <strain evidence="2 3">JA135</strain>
    </source>
</reference>
<name>A0A7W6RWK4_9PROT</name>